<dbReference type="Pfam" id="PF25329">
    <property type="entry name" value="C2_GDE1"/>
    <property type="match status" value="1"/>
</dbReference>
<dbReference type="GO" id="GO:0006629">
    <property type="term" value="P:lipid metabolic process"/>
    <property type="evidence" value="ECO:0007669"/>
    <property type="project" value="InterPro"/>
</dbReference>
<feature type="region of interest" description="Disordered" evidence="5">
    <location>
        <begin position="810"/>
        <end position="831"/>
    </location>
</feature>
<feature type="compositionally biased region" description="Polar residues" evidence="5">
    <location>
        <begin position="594"/>
        <end position="610"/>
    </location>
</feature>
<feature type="repeat" description="ANK" evidence="3">
    <location>
        <begin position="493"/>
        <end position="518"/>
    </location>
</feature>
<evidence type="ECO:0000256" key="3">
    <source>
        <dbReference type="PROSITE-ProRule" id="PRU00023"/>
    </source>
</evidence>
<proteinExistence type="predicted"/>
<dbReference type="PROSITE" id="PS50088">
    <property type="entry name" value="ANK_REPEAT"/>
    <property type="match status" value="4"/>
</dbReference>
<evidence type="ECO:0000256" key="5">
    <source>
        <dbReference type="SAM" id="MobiDB-lite"/>
    </source>
</evidence>
<dbReference type="Gene3D" id="1.25.40.20">
    <property type="entry name" value="Ankyrin repeat-containing domain"/>
    <property type="match status" value="3"/>
</dbReference>
<feature type="repeat" description="ANK" evidence="3">
    <location>
        <begin position="355"/>
        <end position="387"/>
    </location>
</feature>
<dbReference type="Pfam" id="PF03105">
    <property type="entry name" value="SPX"/>
    <property type="match status" value="2"/>
</dbReference>
<sequence length="1105" mass="119733">MKFGKQILSNQVPGWSAYYLDYKGLKKIVSSLTKKKLATNASLSPSIALEAVSSMRPGDVLRSASVTASPAHERARGQRTHWEPSANDPTLVQPPLPAMLASAHDDDRGPTFQEHKTAFFQKLEGELAKINTFYLQKEAELRLRLENMLRKRQAAAERLGDTSREDGTLDYVEWRAVDEGFRLLEHDLGKVQQFIEMNATGFRKILKKWDKRSKSTTKELYLSRQVEVMPCFNRQLIADMTDTVAACLLDVTNIPDTAVNFGVAHESQSPLDRQTHMIAYNELEDSFSKAIAARDEDAIRELLARAASLAVQATGRMQVTRILWRAIIVAPARLADIMLASNEVPFDFGFVDDINGRTCLHEAAIAGELRLVNICLSRGVQVDRADAYARTALHYAAIKGHAGICRALLAYSGPHSVIDPTSLDLDNYSPLLYACINGSSDCVSAMLDDPRVTVDAPAAAGDLMPLSLAAQYGYLEVVRILAHHNARGLPNTNGEYPIHLAARGGHADVCNFLVQTDACDRADKYNEWTPLFHAAENGHAACITVLLQAGCNPAAVDENGRTPIYYAAWNGHIECVSLLLACRRDPAVPRPRGTNVQISPSGISPNQQDAGSEPDFDIIPSLSLPPPIMPLRSYGHTYLLKSHLVVIALGHPYTGSGGEPLRLKPRLFAQEERHWQRTSPSLRLVISSKPENFTAPFEASLPIGREKGMFSFQATSLENLSLEFALYPSFGSRTLGKAVALPSLFTNMGEVTACVLPILDRRLHTIGEISFDIFKVSPLQGAAIAVSGGVETYWRSNSLPVSVPAPPVAPRSIGSAHTSPSTRSTAVTETQRGPTVSSLVGDFVHVVVQLTRDGVPVLCTPLFLPDPNYTLRVADVTIAQFQSLSARLGKNVLKQGQAATASEWQSVVKDSLISLNTLCDALPAPIGICIELAFASVSGAGVRGPTDVNAFVDAVLHVLYRSASTQHHHSDGTSRRKVALFSFSPDVCAAVNWKQPNYPVFFASACGVPAAALRSPLAERAISNDRRCRSIGAAVEFAKSNNLLGILAPATLLADVPGVSSGVKDSTLMLAVFGTSDALLSFDRVDASLCEGVLTVPEHQLRGLI</sequence>
<feature type="domain" description="SPX" evidence="6">
    <location>
        <begin position="1"/>
        <end position="223"/>
    </location>
</feature>
<dbReference type="STRING" id="1314781.A0A166BTD7"/>
<dbReference type="PROSITE" id="PS51382">
    <property type="entry name" value="SPX"/>
    <property type="match status" value="1"/>
</dbReference>
<feature type="domain" description="GP-PDE" evidence="7">
    <location>
        <begin position="812"/>
        <end position="1105"/>
    </location>
</feature>
<keyword evidence="9" id="KW-1185">Reference proteome</keyword>
<dbReference type="OrthoDB" id="1577640at2759"/>
<dbReference type="CDD" id="cd14483">
    <property type="entry name" value="SPX_PHO81_NUC-2_like"/>
    <property type="match status" value="1"/>
</dbReference>
<dbReference type="Gene3D" id="3.20.20.190">
    <property type="entry name" value="Phosphatidylinositol (PI) phosphodiesterase"/>
    <property type="match status" value="1"/>
</dbReference>
<dbReference type="InterPro" id="IPR057506">
    <property type="entry name" value="C2_GPCPD1"/>
</dbReference>
<dbReference type="InParanoid" id="A0A166BTD7"/>
<dbReference type="AlphaFoldDB" id="A0A166BTD7"/>
<keyword evidence="2 3" id="KW-0040">ANK repeat</keyword>
<feature type="region of interest" description="Disordered" evidence="5">
    <location>
        <begin position="591"/>
        <end position="612"/>
    </location>
</feature>
<feature type="region of interest" description="Disordered" evidence="5">
    <location>
        <begin position="64"/>
        <end position="94"/>
    </location>
</feature>
<feature type="compositionally biased region" description="Polar residues" evidence="5">
    <location>
        <begin position="815"/>
        <end position="831"/>
    </location>
</feature>
<dbReference type="Proteomes" id="UP000077266">
    <property type="component" value="Unassembled WGS sequence"/>
</dbReference>
<evidence type="ECO:0000259" key="6">
    <source>
        <dbReference type="PROSITE" id="PS51382"/>
    </source>
</evidence>
<reference evidence="8 9" key="1">
    <citation type="journal article" date="2016" name="Mol. Biol. Evol.">
        <title>Comparative Genomics of Early-Diverging Mushroom-Forming Fungi Provides Insights into the Origins of Lignocellulose Decay Capabilities.</title>
        <authorList>
            <person name="Nagy L.G."/>
            <person name="Riley R."/>
            <person name="Tritt A."/>
            <person name="Adam C."/>
            <person name="Daum C."/>
            <person name="Floudas D."/>
            <person name="Sun H."/>
            <person name="Yadav J.S."/>
            <person name="Pangilinan J."/>
            <person name="Larsson K.H."/>
            <person name="Matsuura K."/>
            <person name="Barry K."/>
            <person name="Labutti K."/>
            <person name="Kuo R."/>
            <person name="Ohm R.A."/>
            <person name="Bhattacharya S.S."/>
            <person name="Shirouzu T."/>
            <person name="Yoshinaga Y."/>
            <person name="Martin F.M."/>
            <person name="Grigoriev I.V."/>
            <person name="Hibbett D.S."/>
        </authorList>
    </citation>
    <scope>NUCLEOTIDE SEQUENCE [LARGE SCALE GENOMIC DNA]</scope>
    <source>
        <strain evidence="8 9">HHB12029</strain>
    </source>
</reference>
<dbReference type="InterPro" id="IPR036770">
    <property type="entry name" value="Ankyrin_rpt-contain_sf"/>
</dbReference>
<evidence type="ECO:0000256" key="1">
    <source>
        <dbReference type="ARBA" id="ARBA00022737"/>
    </source>
</evidence>
<name>A0A166BTD7_EXIGL</name>
<evidence type="ECO:0000313" key="8">
    <source>
        <dbReference type="EMBL" id="KZW03860.1"/>
    </source>
</evidence>
<dbReference type="PANTHER" id="PTHR24198:SF165">
    <property type="entry name" value="ANKYRIN REPEAT-CONTAINING PROTEIN-RELATED"/>
    <property type="match status" value="1"/>
</dbReference>
<dbReference type="GO" id="GO:0008081">
    <property type="term" value="F:phosphoric diester hydrolase activity"/>
    <property type="evidence" value="ECO:0007669"/>
    <property type="project" value="InterPro"/>
</dbReference>
<accession>A0A166BTD7</accession>
<dbReference type="InterPro" id="IPR004331">
    <property type="entry name" value="SPX_dom"/>
</dbReference>
<dbReference type="PROSITE" id="PS50297">
    <property type="entry name" value="ANK_REP_REGION"/>
    <property type="match status" value="3"/>
</dbReference>
<feature type="compositionally biased region" description="Basic and acidic residues" evidence="5">
    <location>
        <begin position="71"/>
        <end position="82"/>
    </location>
</feature>
<dbReference type="PANTHER" id="PTHR24198">
    <property type="entry name" value="ANKYRIN REPEAT AND PROTEIN KINASE DOMAIN-CONTAINING PROTEIN"/>
    <property type="match status" value="1"/>
</dbReference>
<evidence type="ECO:0000256" key="2">
    <source>
        <dbReference type="ARBA" id="ARBA00023043"/>
    </source>
</evidence>
<feature type="repeat" description="ANK" evidence="3">
    <location>
        <begin position="526"/>
        <end position="558"/>
    </location>
</feature>
<feature type="coiled-coil region" evidence="4">
    <location>
        <begin position="138"/>
        <end position="165"/>
    </location>
</feature>
<dbReference type="SUPFAM" id="SSF51695">
    <property type="entry name" value="PLC-like phosphodiesterases"/>
    <property type="match status" value="1"/>
</dbReference>
<dbReference type="EMBL" id="KV425882">
    <property type="protein sequence ID" value="KZW03860.1"/>
    <property type="molecule type" value="Genomic_DNA"/>
</dbReference>
<dbReference type="InterPro" id="IPR017946">
    <property type="entry name" value="PLC-like_Pdiesterase_TIM-brl"/>
</dbReference>
<gene>
    <name evidence="8" type="ORF">EXIGLDRAFT_663189</name>
</gene>
<evidence type="ECO:0000256" key="4">
    <source>
        <dbReference type="SAM" id="Coils"/>
    </source>
</evidence>
<dbReference type="SMART" id="SM00248">
    <property type="entry name" value="ANK"/>
    <property type="match status" value="8"/>
</dbReference>
<evidence type="ECO:0000259" key="7">
    <source>
        <dbReference type="PROSITE" id="PS51704"/>
    </source>
</evidence>
<dbReference type="PROSITE" id="PS51704">
    <property type="entry name" value="GP_PDE"/>
    <property type="match status" value="1"/>
</dbReference>
<keyword evidence="1" id="KW-0677">Repeat</keyword>
<feature type="repeat" description="ANK" evidence="3">
    <location>
        <begin position="559"/>
        <end position="580"/>
    </location>
</feature>
<dbReference type="InterPro" id="IPR002110">
    <property type="entry name" value="Ankyrin_rpt"/>
</dbReference>
<keyword evidence="4" id="KW-0175">Coiled coil</keyword>
<dbReference type="SUPFAM" id="SSF48403">
    <property type="entry name" value="Ankyrin repeat"/>
    <property type="match status" value="1"/>
</dbReference>
<dbReference type="InterPro" id="IPR030395">
    <property type="entry name" value="GP_PDE_dom"/>
</dbReference>
<evidence type="ECO:0000313" key="9">
    <source>
        <dbReference type="Proteomes" id="UP000077266"/>
    </source>
</evidence>
<protein>
    <submittedName>
        <fullName evidence="8">Ankyrin</fullName>
    </submittedName>
</protein>
<dbReference type="Pfam" id="PF12796">
    <property type="entry name" value="Ank_2"/>
    <property type="match status" value="3"/>
</dbReference>
<organism evidence="8 9">
    <name type="scientific">Exidia glandulosa HHB12029</name>
    <dbReference type="NCBI Taxonomy" id="1314781"/>
    <lineage>
        <taxon>Eukaryota</taxon>
        <taxon>Fungi</taxon>
        <taxon>Dikarya</taxon>
        <taxon>Basidiomycota</taxon>
        <taxon>Agaricomycotina</taxon>
        <taxon>Agaricomycetes</taxon>
        <taxon>Auriculariales</taxon>
        <taxon>Exidiaceae</taxon>
        <taxon>Exidia</taxon>
    </lineage>
</organism>